<keyword evidence="3 7" id="KW-1133">Transmembrane helix</keyword>
<sequence length="375" mass="42219">MEPWPLLLLFSFCSAGLVLGSEHETRLVAKLFKDYSSVVRPVEDHRQVVEVTVGLQLIQLINVDEVNQIVTTNVRLKQNCSMKLGTWTYDGSVVAINPESDQPDLSNFMESGEWVIKESRGWKHSVTYSCCPDTPYLDITYHFVMQRLPLYFIVNVIIPCLLFSFLTGLVFYLPTDSGEKMTLSISVLLSLTVFLLVIVELIPSTSSAVPLIGKYMLFTMVFVIASIIITVIIINTHHRSPSTHVMPNWVRKVFIDTIPNIMFFSTMKRPSREKQDKKIFTEDIDISDISGKPGPPPMGFHSPLIKHPEVKSAIEGIKYIAETMKSDQESNNAAAEWKYVAMVMDHILLGVFMLVCIIGTLAVFAGRLIELNQQG</sequence>
<dbReference type="InterPro" id="IPR006202">
    <property type="entry name" value="Neur_chan_lig-bd"/>
</dbReference>
<protein>
    <recommendedName>
        <fullName evidence="6">Acetylcholine receptor subunit alpha</fullName>
    </recommendedName>
</protein>
<dbReference type="SUPFAM" id="SSF90112">
    <property type="entry name" value="Neurotransmitter-gated ion-channel transmembrane pore"/>
    <property type="match status" value="1"/>
</dbReference>
<dbReference type="GeneTree" id="ENSGT00940000156851"/>
<dbReference type="Gene3D" id="2.70.170.10">
    <property type="entry name" value="Neurotransmitter-gated ion-channel ligand-binding domain"/>
    <property type="match status" value="2"/>
</dbReference>
<evidence type="ECO:0000313" key="13">
    <source>
        <dbReference type="VGNC" id="VGNC:136"/>
    </source>
</evidence>
<evidence type="ECO:0000256" key="7">
    <source>
        <dbReference type="SAM" id="Phobius"/>
    </source>
</evidence>
<comment type="subcellular location">
    <subcellularLocation>
        <location evidence="1">Membrane</location>
        <topology evidence="1">Multi-pass membrane protein</topology>
    </subcellularLocation>
</comment>
<dbReference type="EMBL" id="AACZ04058539">
    <property type="status" value="NOT_ANNOTATED_CDS"/>
    <property type="molecule type" value="Genomic_DNA"/>
</dbReference>
<evidence type="ECO:0000259" key="9">
    <source>
        <dbReference type="Pfam" id="PF02931"/>
    </source>
</evidence>
<dbReference type="PANTHER" id="PTHR18945">
    <property type="entry name" value="NEUROTRANSMITTER GATED ION CHANNEL"/>
    <property type="match status" value="1"/>
</dbReference>
<evidence type="ECO:0000313" key="12">
    <source>
        <dbReference type="Proteomes" id="UP000002277"/>
    </source>
</evidence>
<dbReference type="GO" id="GO:0004888">
    <property type="term" value="F:transmembrane signaling receptor activity"/>
    <property type="evidence" value="ECO:0007669"/>
    <property type="project" value="InterPro"/>
</dbReference>
<dbReference type="FunFam" id="1.20.58.390:FF:000013">
    <property type="entry name" value="Putative acetylcholine receptor subunit alpha"/>
    <property type="match status" value="1"/>
</dbReference>
<feature type="signal peptide" evidence="8">
    <location>
        <begin position="1"/>
        <end position="20"/>
    </location>
</feature>
<dbReference type="Ensembl" id="ENSPTRT00000098476.1">
    <property type="protein sequence ID" value="ENSPTRP00000083931.1"/>
    <property type="gene ID" value="ENSPTRG00000012658.5"/>
</dbReference>
<dbReference type="CDD" id="cd19064">
    <property type="entry name" value="LGIC_TM_nAChR"/>
    <property type="match status" value="1"/>
</dbReference>
<feature type="transmembrane region" description="Helical" evidence="7">
    <location>
        <begin position="185"/>
        <end position="203"/>
    </location>
</feature>
<dbReference type="GO" id="GO:0016020">
    <property type="term" value="C:membrane"/>
    <property type="evidence" value="ECO:0007669"/>
    <property type="project" value="UniProtKB-SubCell"/>
</dbReference>
<comment type="subunit">
    <text evidence="5">One of the alpha chains that assemble within the acetylcholine receptor, a pentamer of two alpha chains, a beta, a delta, and a gamma (in immature muscle) or epsilon (in mature muscle) chains. The muscle heteropentamer composed of alpha-1, beta-1, delta, epsilon subunits interacts with the alpha-conotoxin ImII.</text>
</comment>
<accession>A0A2I3T4Z7</accession>
<keyword evidence="4 7" id="KW-0472">Membrane</keyword>
<keyword evidence="2 7" id="KW-0812">Transmembrane</keyword>
<feature type="transmembrane region" description="Helical" evidence="7">
    <location>
        <begin position="215"/>
        <end position="234"/>
    </location>
</feature>
<dbReference type="AlphaFoldDB" id="A0A2I3T4Z7"/>
<evidence type="ECO:0000256" key="1">
    <source>
        <dbReference type="ARBA" id="ARBA00004141"/>
    </source>
</evidence>
<evidence type="ECO:0000256" key="8">
    <source>
        <dbReference type="SAM" id="SignalP"/>
    </source>
</evidence>
<feature type="transmembrane region" description="Helical" evidence="7">
    <location>
        <begin position="347"/>
        <end position="369"/>
    </location>
</feature>
<feature type="transmembrane region" description="Helical" evidence="7">
    <location>
        <begin position="150"/>
        <end position="173"/>
    </location>
</feature>
<feature type="domain" description="Neurotransmitter-gated ion-channel transmembrane" evidence="10">
    <location>
        <begin position="156"/>
        <end position="364"/>
    </location>
</feature>
<evidence type="ECO:0000256" key="4">
    <source>
        <dbReference type="ARBA" id="ARBA00023136"/>
    </source>
</evidence>
<evidence type="ECO:0000256" key="6">
    <source>
        <dbReference type="ARBA" id="ARBA00041177"/>
    </source>
</evidence>
<evidence type="ECO:0000256" key="5">
    <source>
        <dbReference type="ARBA" id="ARBA00038643"/>
    </source>
</evidence>
<organism evidence="11 12">
    <name type="scientific">Pan troglodytes</name>
    <name type="common">Chimpanzee</name>
    <dbReference type="NCBI Taxonomy" id="9598"/>
    <lineage>
        <taxon>Eukaryota</taxon>
        <taxon>Metazoa</taxon>
        <taxon>Chordata</taxon>
        <taxon>Craniata</taxon>
        <taxon>Vertebrata</taxon>
        <taxon>Euteleostomi</taxon>
        <taxon>Mammalia</taxon>
        <taxon>Eutheria</taxon>
        <taxon>Euarchontoglires</taxon>
        <taxon>Primates</taxon>
        <taxon>Haplorrhini</taxon>
        <taxon>Catarrhini</taxon>
        <taxon>Hominidae</taxon>
        <taxon>Pan</taxon>
    </lineage>
</organism>
<dbReference type="Bgee" id="ENSPTRG00000012658">
    <property type="expression patterns" value="Expressed in hindlimb stylopod muscle and 4 other cell types or tissues"/>
</dbReference>
<evidence type="ECO:0000256" key="2">
    <source>
        <dbReference type="ARBA" id="ARBA00022692"/>
    </source>
</evidence>
<accession>A0A2J8PR61</accession>
<dbReference type="SUPFAM" id="SSF63712">
    <property type="entry name" value="Nicotinic receptor ligand binding domain-like"/>
    <property type="match status" value="1"/>
</dbReference>
<gene>
    <name evidence="11 13" type="primary">CHRNA1</name>
</gene>
<reference evidence="11" key="2">
    <citation type="submission" date="2025-08" db="UniProtKB">
        <authorList>
            <consortium name="Ensembl"/>
        </authorList>
    </citation>
    <scope>IDENTIFICATION</scope>
</reference>
<dbReference type="Pfam" id="PF02932">
    <property type="entry name" value="Neur_chan_memb"/>
    <property type="match status" value="1"/>
</dbReference>
<dbReference type="Proteomes" id="UP000002277">
    <property type="component" value="Chromosome 2B"/>
</dbReference>
<keyword evidence="12" id="KW-1185">Reference proteome</keyword>
<evidence type="ECO:0000313" key="11">
    <source>
        <dbReference type="Ensembl" id="ENSPTRP00000083931.1"/>
    </source>
</evidence>
<feature type="chain" id="PRO_5015081841" description="Acetylcholine receptor subunit alpha" evidence="8">
    <location>
        <begin position="21"/>
        <end position="375"/>
    </location>
</feature>
<dbReference type="GO" id="GO:0005230">
    <property type="term" value="F:extracellular ligand-gated monoatomic ion channel activity"/>
    <property type="evidence" value="ECO:0007669"/>
    <property type="project" value="InterPro"/>
</dbReference>
<dbReference type="InterPro" id="IPR038050">
    <property type="entry name" value="Neuro_actylchol_rec"/>
</dbReference>
<dbReference type="FunFam" id="1.20.58.390:FF:000016">
    <property type="entry name" value="Putative acetylcholine receptor subunit alpha"/>
    <property type="match status" value="1"/>
</dbReference>
<keyword evidence="8" id="KW-0732">Signal</keyword>
<dbReference type="VGNC" id="VGNC:136">
    <property type="gene designation" value="CHRNA1"/>
</dbReference>
<dbReference type="InterPro" id="IPR036719">
    <property type="entry name" value="Neuro-gated_channel_TM_sf"/>
</dbReference>
<name>A0A2I3T4Z7_PANTR</name>
<dbReference type="Pfam" id="PF02931">
    <property type="entry name" value="Neur_chan_LBD"/>
    <property type="match status" value="1"/>
</dbReference>
<dbReference type="InterPro" id="IPR006029">
    <property type="entry name" value="Neurotrans-gated_channel_TM"/>
</dbReference>
<proteinExistence type="predicted"/>
<dbReference type="Gene3D" id="1.20.58.390">
    <property type="entry name" value="Neurotransmitter-gated ion-channel transmembrane domain"/>
    <property type="match status" value="2"/>
</dbReference>
<evidence type="ECO:0000256" key="3">
    <source>
        <dbReference type="ARBA" id="ARBA00022989"/>
    </source>
</evidence>
<evidence type="ECO:0000259" key="10">
    <source>
        <dbReference type="Pfam" id="PF02932"/>
    </source>
</evidence>
<reference evidence="11 12" key="1">
    <citation type="journal article" date="2005" name="Nature">
        <title>Initial sequence of the chimpanzee genome and comparison with the human genome.</title>
        <authorList>
            <consortium name="Chimpanzee sequencing and analysis consortium"/>
        </authorList>
    </citation>
    <scope>NUCLEOTIDE SEQUENCE [LARGE SCALE GENOMIC DNA]</scope>
</reference>
<dbReference type="InterPro" id="IPR036734">
    <property type="entry name" value="Neur_chan_lig-bd_sf"/>
</dbReference>
<dbReference type="InterPro" id="IPR006201">
    <property type="entry name" value="Neur_channel"/>
</dbReference>
<feature type="domain" description="Neurotransmitter-gated ion-channel ligand-binding" evidence="9">
    <location>
        <begin position="77"/>
        <end position="148"/>
    </location>
</feature>
<reference evidence="11" key="3">
    <citation type="submission" date="2025-09" db="UniProtKB">
        <authorList>
            <consortium name="Ensembl"/>
        </authorList>
    </citation>
    <scope>IDENTIFICATION</scope>
</reference>